<dbReference type="EMBL" id="JAZAVK010000255">
    <property type="protein sequence ID" value="KAK7415125.1"/>
    <property type="molecule type" value="Genomic_DNA"/>
</dbReference>
<feature type="compositionally biased region" description="Basic and acidic residues" evidence="1">
    <location>
        <begin position="39"/>
        <end position="50"/>
    </location>
</feature>
<proteinExistence type="predicted"/>
<organism evidence="2 3">
    <name type="scientific">Neonectria magnoliae</name>
    <dbReference type="NCBI Taxonomy" id="2732573"/>
    <lineage>
        <taxon>Eukaryota</taxon>
        <taxon>Fungi</taxon>
        <taxon>Dikarya</taxon>
        <taxon>Ascomycota</taxon>
        <taxon>Pezizomycotina</taxon>
        <taxon>Sordariomycetes</taxon>
        <taxon>Hypocreomycetidae</taxon>
        <taxon>Hypocreales</taxon>
        <taxon>Nectriaceae</taxon>
        <taxon>Neonectria</taxon>
    </lineage>
</organism>
<accession>A0ABR1H1Z5</accession>
<keyword evidence="3" id="KW-1185">Reference proteome</keyword>
<feature type="region of interest" description="Disordered" evidence="1">
    <location>
        <begin position="1"/>
        <end position="86"/>
    </location>
</feature>
<evidence type="ECO:0000313" key="2">
    <source>
        <dbReference type="EMBL" id="KAK7415125.1"/>
    </source>
</evidence>
<feature type="compositionally biased region" description="Polar residues" evidence="1">
    <location>
        <begin position="22"/>
        <end position="34"/>
    </location>
</feature>
<feature type="compositionally biased region" description="Polar residues" evidence="1">
    <location>
        <begin position="1"/>
        <end position="12"/>
    </location>
</feature>
<sequence>MNSYNGNANTHLQLPALDKRPSQNSLKDPPTTKSPRLAAKAEKEREEVPRWELAPTDVNEKQCDEEDQTSLRHRRAGDQKDNYVPQRQRVRQKLVEYGIFYYSYTMH</sequence>
<reference evidence="2 3" key="1">
    <citation type="journal article" date="2025" name="Microbiol. Resour. Announc.">
        <title>Draft genome sequences for Neonectria magnoliae and Neonectria punicea, canker pathogens of Liriodendron tulipifera and Acer saccharum in West Virginia.</title>
        <authorList>
            <person name="Petronek H.M."/>
            <person name="Kasson M.T."/>
            <person name="Metheny A.M."/>
            <person name="Stauder C.M."/>
            <person name="Lovett B."/>
            <person name="Lynch S.C."/>
            <person name="Garnas J.R."/>
            <person name="Kasson L.R."/>
            <person name="Stajich J.E."/>
        </authorList>
    </citation>
    <scope>NUCLEOTIDE SEQUENCE [LARGE SCALE GENOMIC DNA]</scope>
    <source>
        <strain evidence="2 3">NRRL 64651</strain>
    </source>
</reference>
<gene>
    <name evidence="2" type="ORF">QQZ08_012432</name>
</gene>
<name>A0ABR1H1Z5_9HYPO</name>
<evidence type="ECO:0000313" key="3">
    <source>
        <dbReference type="Proteomes" id="UP001498421"/>
    </source>
</evidence>
<dbReference type="Proteomes" id="UP001498421">
    <property type="component" value="Unassembled WGS sequence"/>
</dbReference>
<protein>
    <submittedName>
        <fullName evidence="2">Uncharacterized protein</fullName>
    </submittedName>
</protein>
<evidence type="ECO:0000256" key="1">
    <source>
        <dbReference type="SAM" id="MobiDB-lite"/>
    </source>
</evidence>
<comment type="caution">
    <text evidence="2">The sequence shown here is derived from an EMBL/GenBank/DDBJ whole genome shotgun (WGS) entry which is preliminary data.</text>
</comment>